<dbReference type="Proteomes" id="UP000294155">
    <property type="component" value="Unassembled WGS sequence"/>
</dbReference>
<evidence type="ECO:0000313" key="1">
    <source>
        <dbReference type="EMBL" id="RYU83711.1"/>
    </source>
</evidence>
<protein>
    <submittedName>
        <fullName evidence="1">Uncharacterized protein</fullName>
    </submittedName>
</protein>
<keyword evidence="2" id="KW-1185">Reference proteome</keyword>
<accession>A0A4Q5LF72</accession>
<name>A0A4Q5LF72_9BACT</name>
<reference evidence="1 2" key="1">
    <citation type="submission" date="2019-02" db="EMBL/GenBank/DDBJ databases">
        <title>Bacterial novel species isolated from soil.</title>
        <authorList>
            <person name="Jung H.-Y."/>
        </authorList>
    </citation>
    <scope>NUCLEOTIDE SEQUENCE [LARGE SCALE GENOMIC DNA]</scope>
    <source>
        <strain evidence="1 2">1-3-3-3</strain>
    </source>
</reference>
<dbReference type="OrthoDB" id="680635at2"/>
<organism evidence="1 2">
    <name type="scientific">Hymenobacter persicinus</name>
    <dbReference type="NCBI Taxonomy" id="2025506"/>
    <lineage>
        <taxon>Bacteria</taxon>
        <taxon>Pseudomonadati</taxon>
        <taxon>Bacteroidota</taxon>
        <taxon>Cytophagia</taxon>
        <taxon>Cytophagales</taxon>
        <taxon>Hymenobacteraceae</taxon>
        <taxon>Hymenobacter</taxon>
    </lineage>
</organism>
<dbReference type="EMBL" id="SEWE01000003">
    <property type="protein sequence ID" value="RYU83711.1"/>
    <property type="molecule type" value="Genomic_DNA"/>
</dbReference>
<gene>
    <name evidence="1" type="ORF">EWM57_01835</name>
</gene>
<evidence type="ECO:0000313" key="2">
    <source>
        <dbReference type="Proteomes" id="UP000294155"/>
    </source>
</evidence>
<proteinExistence type="predicted"/>
<comment type="caution">
    <text evidence="1">The sequence shown here is derived from an EMBL/GenBank/DDBJ whole genome shotgun (WGS) entry which is preliminary data.</text>
</comment>
<sequence length="184" mass="20651">MKHLGVFLLLTVFLYNLVGVYPVAMWQQHELRRTAEKLRRSSLPDAALVRITVARHPAGAAPLQWHEPHEFSYRGQRYDIVRQRATADSVTYFCWHDRGEEKLLAGLVKHVREYAHPEAGARKSAKKAFSDLSKLSFLLPAVRLAGSSGGRVVKPKYAFYAAALSSLPAEVPFAPPRRPACFQA</sequence>
<dbReference type="RefSeq" id="WP_129919425.1">
    <property type="nucleotide sequence ID" value="NZ_SEWE01000003.1"/>
</dbReference>
<dbReference type="AlphaFoldDB" id="A0A4Q5LF72"/>